<organism evidence="2 3">
    <name type="scientific">Halothiobacillus neapolitanus (strain ATCC 23641 / DSM 15147 / CIP 104769 / NCIMB 8539 / c2)</name>
    <name type="common">Thiobacillus neapolitanus</name>
    <dbReference type="NCBI Taxonomy" id="555778"/>
    <lineage>
        <taxon>Bacteria</taxon>
        <taxon>Pseudomonadati</taxon>
        <taxon>Pseudomonadota</taxon>
        <taxon>Gammaproteobacteria</taxon>
        <taxon>Chromatiales</taxon>
        <taxon>Halothiobacillaceae</taxon>
        <taxon>Halothiobacillus</taxon>
    </lineage>
</organism>
<evidence type="ECO:0000313" key="3">
    <source>
        <dbReference type="Proteomes" id="UP000009102"/>
    </source>
</evidence>
<dbReference type="AlphaFoldDB" id="D0KXF1"/>
<proteinExistence type="predicted"/>
<dbReference type="PANTHER" id="PTHR46732:SF8">
    <property type="entry name" value="ATP-DEPENDENT PROTEASE LA (LON) DOMAIN PROTEIN"/>
    <property type="match status" value="1"/>
</dbReference>
<dbReference type="InterPro" id="IPR003111">
    <property type="entry name" value="Lon_prtase_N"/>
</dbReference>
<dbReference type="SMART" id="SM00464">
    <property type="entry name" value="LON"/>
    <property type="match status" value="1"/>
</dbReference>
<gene>
    <name evidence="2" type="ordered locus">Hneap_0302</name>
</gene>
<accession>D0KXF1</accession>
<dbReference type="Pfam" id="PF02190">
    <property type="entry name" value="LON_substr_bdg"/>
    <property type="match status" value="1"/>
</dbReference>
<keyword evidence="3" id="KW-1185">Reference proteome</keyword>
<dbReference type="Proteomes" id="UP000009102">
    <property type="component" value="Chromosome"/>
</dbReference>
<evidence type="ECO:0000259" key="1">
    <source>
        <dbReference type="PROSITE" id="PS51787"/>
    </source>
</evidence>
<dbReference type="eggNOG" id="COG2802">
    <property type="taxonomic scope" value="Bacteria"/>
</dbReference>
<dbReference type="HOGENOM" id="CLU_048359_3_0_6"/>
<dbReference type="STRING" id="555778.Hneap_0302"/>
<dbReference type="PROSITE" id="PS51787">
    <property type="entry name" value="LON_N"/>
    <property type="match status" value="1"/>
</dbReference>
<reference evidence="2 3" key="1">
    <citation type="submission" date="2009-10" db="EMBL/GenBank/DDBJ databases">
        <title>Complete sequence of Halothiobacillus neapolitanus c2.</title>
        <authorList>
            <consortium name="US DOE Joint Genome Institute"/>
            <person name="Lucas S."/>
            <person name="Copeland A."/>
            <person name="Lapidus A."/>
            <person name="Glavina del Rio T."/>
            <person name="Tice H."/>
            <person name="Bruce D."/>
            <person name="Goodwin L."/>
            <person name="Pitluck S."/>
            <person name="Davenport K."/>
            <person name="Brettin T."/>
            <person name="Detter J.C."/>
            <person name="Han C."/>
            <person name="Tapia R."/>
            <person name="Larimer F."/>
            <person name="Land M."/>
            <person name="Hauser L."/>
            <person name="Kyrpides N."/>
            <person name="Mikhailova N."/>
            <person name="Kerfeld C."/>
            <person name="Cannon G."/>
            <person name="Heinhort S."/>
        </authorList>
    </citation>
    <scope>NUCLEOTIDE SEQUENCE [LARGE SCALE GENOMIC DNA]</scope>
    <source>
        <strain evidence="3">ATCC 23641 / c2</strain>
    </source>
</reference>
<sequence>MKDVTLLPLFPLHTVLFPGGHLPLRIFETRYIDMVRTCLREGRPFGVVLLKQGSEVRQSDDDLSEFYDVGAGAVIVDTDLGTDGMLHIETQGQGRFRVLRSWSERDGLFRAEVEWLPEATIVTRSNADERLRDFLLRIMEDAAPPYPNALFDDPVWVVYRLLERLPVKLEDRQRVLGAERLDLTVRHLSAMIAAFE</sequence>
<dbReference type="RefSeq" id="WP_012823201.1">
    <property type="nucleotide sequence ID" value="NC_013422.1"/>
</dbReference>
<dbReference type="InterPro" id="IPR015947">
    <property type="entry name" value="PUA-like_sf"/>
</dbReference>
<name>D0KXF1_HALNC</name>
<dbReference type="OrthoDB" id="8558970at2"/>
<dbReference type="EMBL" id="CP001801">
    <property type="protein sequence ID" value="ACX95165.1"/>
    <property type="molecule type" value="Genomic_DNA"/>
</dbReference>
<evidence type="ECO:0000313" key="2">
    <source>
        <dbReference type="EMBL" id="ACX95165.1"/>
    </source>
</evidence>
<dbReference type="PANTHER" id="PTHR46732">
    <property type="entry name" value="ATP-DEPENDENT PROTEASE LA (LON) DOMAIN PROTEIN"/>
    <property type="match status" value="1"/>
</dbReference>
<dbReference type="KEGG" id="hna:Hneap_0302"/>
<feature type="domain" description="Lon N-terminal" evidence="1">
    <location>
        <begin position="4"/>
        <end position="196"/>
    </location>
</feature>
<dbReference type="Gene3D" id="2.30.130.40">
    <property type="entry name" value="LON domain-like"/>
    <property type="match status" value="1"/>
</dbReference>
<protein>
    <submittedName>
        <fullName evidence="2">Peptidase S16 lon domain protein</fullName>
    </submittedName>
</protein>
<dbReference type="SUPFAM" id="SSF88697">
    <property type="entry name" value="PUA domain-like"/>
    <property type="match status" value="1"/>
</dbReference>
<dbReference type="InterPro" id="IPR046336">
    <property type="entry name" value="Lon_prtase_N_sf"/>
</dbReference>